<dbReference type="PANTHER" id="PTHR13192">
    <property type="entry name" value="MY011 PROTEIN"/>
    <property type="match status" value="1"/>
</dbReference>
<name>A0A1B0DHN9_PHLPP</name>
<dbReference type="Pfam" id="PF10229">
    <property type="entry name" value="MMADHC"/>
    <property type="match status" value="1"/>
</dbReference>
<accession>A0A1B0DHN9</accession>
<evidence type="ECO:0000313" key="1">
    <source>
        <dbReference type="EnsemblMetazoa" id="PPAI007673-PA"/>
    </source>
</evidence>
<dbReference type="GO" id="GO:0005739">
    <property type="term" value="C:mitochondrion"/>
    <property type="evidence" value="ECO:0007669"/>
    <property type="project" value="TreeGrafter"/>
</dbReference>
<proteinExistence type="predicted"/>
<dbReference type="EnsemblMetazoa" id="PPAI007673-RA">
    <property type="protein sequence ID" value="PPAI007673-PA"/>
    <property type="gene ID" value="PPAI007673"/>
</dbReference>
<dbReference type="Proteomes" id="UP000092462">
    <property type="component" value="Unassembled WGS sequence"/>
</dbReference>
<dbReference type="InterPro" id="IPR019362">
    <property type="entry name" value="MMADHC"/>
</dbReference>
<dbReference type="AlphaFoldDB" id="A0A1B0DHN9"/>
<sequence length="246" mass="27277">MSILLLKRIKFSANATEAAMLMGYFRSYSRKSDPKNIDSSYKIVKIRDFQDDGGPLGGEGGSLALFSPSRFYLPGSLGPAWLTQSSTISTNIILEDLVDFQSKSLNKFHVTCQKCPLLIRNTLKELFPTVPEAASANEVTLLTLTSPTETEISAKSFVLVAREICSRLRHTGHWADFINPFSGKPFYSYSGSDLYTIDERFRGFGMKIEDANQCRVISADNDLTFSGNVFTNAPASLDIIRSLLDE</sequence>
<organism evidence="1 2">
    <name type="scientific">Phlebotomus papatasi</name>
    <name type="common">Sandfly</name>
    <dbReference type="NCBI Taxonomy" id="29031"/>
    <lineage>
        <taxon>Eukaryota</taxon>
        <taxon>Metazoa</taxon>
        <taxon>Ecdysozoa</taxon>
        <taxon>Arthropoda</taxon>
        <taxon>Hexapoda</taxon>
        <taxon>Insecta</taxon>
        <taxon>Pterygota</taxon>
        <taxon>Neoptera</taxon>
        <taxon>Endopterygota</taxon>
        <taxon>Diptera</taxon>
        <taxon>Nematocera</taxon>
        <taxon>Psychodoidea</taxon>
        <taxon>Psychodidae</taxon>
        <taxon>Phlebotomus</taxon>
        <taxon>Phlebotomus</taxon>
    </lineage>
</organism>
<dbReference type="EMBL" id="AJVK01061364">
    <property type="status" value="NOT_ANNOTATED_CDS"/>
    <property type="molecule type" value="Genomic_DNA"/>
</dbReference>
<keyword evidence="2" id="KW-1185">Reference proteome</keyword>
<reference evidence="1" key="1">
    <citation type="submission" date="2022-08" db="UniProtKB">
        <authorList>
            <consortium name="EnsemblMetazoa"/>
        </authorList>
    </citation>
    <scope>IDENTIFICATION</scope>
    <source>
        <strain evidence="1">Israel</strain>
    </source>
</reference>
<protein>
    <submittedName>
        <fullName evidence="1">Uncharacterized protein</fullName>
    </submittedName>
</protein>
<dbReference type="GO" id="GO:0009235">
    <property type="term" value="P:cobalamin metabolic process"/>
    <property type="evidence" value="ECO:0007669"/>
    <property type="project" value="InterPro"/>
</dbReference>
<dbReference type="PANTHER" id="PTHR13192:SF3">
    <property type="entry name" value="COBALAMIN TRAFFICKING PROTEIN CBLD"/>
    <property type="match status" value="1"/>
</dbReference>
<evidence type="ECO:0000313" key="2">
    <source>
        <dbReference type="Proteomes" id="UP000092462"/>
    </source>
</evidence>
<dbReference type="VEuPathDB" id="VectorBase:PPAI007673"/>
<dbReference type="VEuPathDB" id="VectorBase:PPAPM1_007885"/>